<keyword evidence="4 10" id="KW-0436">Ligase</keyword>
<dbReference type="CDD" id="cd00671">
    <property type="entry name" value="ArgRS_core"/>
    <property type="match status" value="1"/>
</dbReference>
<dbReference type="InterPro" id="IPR009080">
    <property type="entry name" value="tRNAsynth_Ia_anticodon-bd"/>
</dbReference>
<keyword evidence="7 10" id="KW-0648">Protein biosynthesis</keyword>
<dbReference type="Proteomes" id="UP000294547">
    <property type="component" value="Unassembled WGS sequence"/>
</dbReference>
<keyword evidence="6 10" id="KW-0067">ATP-binding</keyword>
<keyword evidence="12" id="KW-0812">Transmembrane</keyword>
<dbReference type="PROSITE" id="PS00178">
    <property type="entry name" value="AA_TRNA_LIGASE_I"/>
    <property type="match status" value="1"/>
</dbReference>
<dbReference type="GO" id="GO:0005737">
    <property type="term" value="C:cytoplasm"/>
    <property type="evidence" value="ECO:0007669"/>
    <property type="project" value="UniProtKB-SubCell"/>
</dbReference>
<dbReference type="InterPro" id="IPR005148">
    <property type="entry name" value="Arg-tRNA-synth_N"/>
</dbReference>
<dbReference type="PANTHER" id="PTHR11956">
    <property type="entry name" value="ARGINYL-TRNA SYNTHETASE"/>
    <property type="match status" value="1"/>
</dbReference>
<dbReference type="RefSeq" id="WP_126536191.1">
    <property type="nucleotide sequence ID" value="NZ_BSPM01000008.1"/>
</dbReference>
<comment type="subunit">
    <text evidence="10">Monomer.</text>
</comment>
<protein>
    <recommendedName>
        <fullName evidence="10">Arginine--tRNA ligase</fullName>
        <ecNumber evidence="10">6.1.1.19</ecNumber>
    </recommendedName>
    <alternativeName>
        <fullName evidence="10">Arginyl-tRNA synthetase</fullName>
        <shortName evidence="10">ArgRS</shortName>
    </alternativeName>
</protein>
<dbReference type="InterPro" id="IPR001412">
    <property type="entry name" value="aa-tRNA-synth_I_CS"/>
</dbReference>
<keyword evidence="3 10" id="KW-0963">Cytoplasm</keyword>
<evidence type="ECO:0000256" key="1">
    <source>
        <dbReference type="ARBA" id="ARBA00004496"/>
    </source>
</evidence>
<keyword evidence="5 10" id="KW-0547">Nucleotide-binding</keyword>
<evidence type="ECO:0000256" key="3">
    <source>
        <dbReference type="ARBA" id="ARBA00022490"/>
    </source>
</evidence>
<reference evidence="15 16" key="1">
    <citation type="submission" date="2019-03" db="EMBL/GenBank/DDBJ databases">
        <title>Genomic Encyclopedia of Type Strains, Phase IV (KMG-IV): sequencing the most valuable type-strain genomes for metagenomic binning, comparative biology and taxonomic classification.</title>
        <authorList>
            <person name="Goeker M."/>
        </authorList>
    </citation>
    <scope>NUCLEOTIDE SEQUENCE [LARGE SCALE GENOMIC DNA]</scope>
    <source>
        <strain evidence="15 16">DSM 102969</strain>
    </source>
</reference>
<dbReference type="NCBIfam" id="TIGR00456">
    <property type="entry name" value="argS"/>
    <property type="match status" value="1"/>
</dbReference>
<dbReference type="GO" id="GO:0006420">
    <property type="term" value="P:arginyl-tRNA aminoacylation"/>
    <property type="evidence" value="ECO:0007669"/>
    <property type="project" value="UniProtKB-UniRule"/>
</dbReference>
<dbReference type="InterPro" id="IPR036695">
    <property type="entry name" value="Arg-tRNA-synth_N_sf"/>
</dbReference>
<accession>A0A4R6RKK6</accession>
<comment type="catalytic activity">
    <reaction evidence="9 10">
        <text>tRNA(Arg) + L-arginine + ATP = L-arginyl-tRNA(Arg) + AMP + diphosphate</text>
        <dbReference type="Rhea" id="RHEA:20301"/>
        <dbReference type="Rhea" id="RHEA-COMP:9658"/>
        <dbReference type="Rhea" id="RHEA-COMP:9673"/>
        <dbReference type="ChEBI" id="CHEBI:30616"/>
        <dbReference type="ChEBI" id="CHEBI:32682"/>
        <dbReference type="ChEBI" id="CHEBI:33019"/>
        <dbReference type="ChEBI" id="CHEBI:78442"/>
        <dbReference type="ChEBI" id="CHEBI:78513"/>
        <dbReference type="ChEBI" id="CHEBI:456215"/>
        <dbReference type="EC" id="6.1.1.19"/>
    </reaction>
</comment>
<dbReference type="PANTHER" id="PTHR11956:SF5">
    <property type="entry name" value="ARGININE--TRNA LIGASE, CYTOPLASMIC"/>
    <property type="match status" value="1"/>
</dbReference>
<dbReference type="Gene3D" id="3.40.50.620">
    <property type="entry name" value="HUPs"/>
    <property type="match status" value="1"/>
</dbReference>
<name>A0A4R6RKK6_9HYPH</name>
<dbReference type="Pfam" id="PF05746">
    <property type="entry name" value="DALR_1"/>
    <property type="match status" value="1"/>
</dbReference>
<dbReference type="GO" id="GO:0005524">
    <property type="term" value="F:ATP binding"/>
    <property type="evidence" value="ECO:0007669"/>
    <property type="project" value="UniProtKB-UniRule"/>
</dbReference>
<feature type="transmembrane region" description="Helical" evidence="12">
    <location>
        <begin position="558"/>
        <end position="578"/>
    </location>
</feature>
<feature type="short sequence motif" description="'HIGH' region" evidence="10">
    <location>
        <begin position="128"/>
        <end position="138"/>
    </location>
</feature>
<dbReference type="InterPro" id="IPR035684">
    <property type="entry name" value="ArgRS_core"/>
</dbReference>
<evidence type="ECO:0000256" key="10">
    <source>
        <dbReference type="HAMAP-Rule" id="MF_00123"/>
    </source>
</evidence>
<dbReference type="OrthoDB" id="9803211at2"/>
<dbReference type="FunFam" id="1.10.730.10:FF:000008">
    <property type="entry name" value="Arginine--tRNA ligase"/>
    <property type="match status" value="1"/>
</dbReference>
<dbReference type="Pfam" id="PF03485">
    <property type="entry name" value="Arg_tRNA_synt_N"/>
    <property type="match status" value="1"/>
</dbReference>
<keyword evidence="8 10" id="KW-0030">Aminoacyl-tRNA synthetase</keyword>
<evidence type="ECO:0000259" key="13">
    <source>
        <dbReference type="SMART" id="SM00836"/>
    </source>
</evidence>
<dbReference type="EMBL" id="SNXY01000006">
    <property type="protein sequence ID" value="TDP87014.1"/>
    <property type="molecule type" value="Genomic_DNA"/>
</dbReference>
<evidence type="ECO:0000256" key="2">
    <source>
        <dbReference type="ARBA" id="ARBA00005594"/>
    </source>
</evidence>
<organism evidence="15 16">
    <name type="scientific">Oharaeibacter diazotrophicus</name>
    <dbReference type="NCBI Taxonomy" id="1920512"/>
    <lineage>
        <taxon>Bacteria</taxon>
        <taxon>Pseudomonadati</taxon>
        <taxon>Pseudomonadota</taxon>
        <taxon>Alphaproteobacteria</taxon>
        <taxon>Hyphomicrobiales</taxon>
        <taxon>Pleomorphomonadaceae</taxon>
        <taxon>Oharaeibacter</taxon>
    </lineage>
</organism>
<comment type="similarity">
    <text evidence="2 10 11">Belongs to the class-I aminoacyl-tRNA synthetase family.</text>
</comment>
<dbReference type="Gene3D" id="3.30.1360.70">
    <property type="entry name" value="Arginyl tRNA synthetase N-terminal domain"/>
    <property type="match status" value="1"/>
</dbReference>
<evidence type="ECO:0000256" key="12">
    <source>
        <dbReference type="SAM" id="Phobius"/>
    </source>
</evidence>
<comment type="subcellular location">
    <subcellularLocation>
        <location evidence="1 10">Cytoplasm</location>
    </subcellularLocation>
</comment>
<feature type="domain" description="DALR anticodon binding" evidence="13">
    <location>
        <begin position="453"/>
        <end position="582"/>
    </location>
</feature>
<dbReference type="AlphaFoldDB" id="A0A4R6RKK6"/>
<dbReference type="EC" id="6.1.1.19" evidence="10"/>
<keyword evidence="16" id="KW-1185">Reference proteome</keyword>
<dbReference type="InterPro" id="IPR001278">
    <property type="entry name" value="Arg-tRNA-ligase"/>
</dbReference>
<evidence type="ECO:0000256" key="8">
    <source>
        <dbReference type="ARBA" id="ARBA00023146"/>
    </source>
</evidence>
<dbReference type="Gene3D" id="1.10.730.10">
    <property type="entry name" value="Isoleucyl-tRNA Synthetase, Domain 1"/>
    <property type="match status" value="1"/>
</dbReference>
<keyword evidence="12" id="KW-0472">Membrane</keyword>
<dbReference type="Pfam" id="PF00750">
    <property type="entry name" value="tRNA-synt_1d"/>
    <property type="match status" value="1"/>
</dbReference>
<evidence type="ECO:0000256" key="4">
    <source>
        <dbReference type="ARBA" id="ARBA00022598"/>
    </source>
</evidence>
<dbReference type="PRINTS" id="PR01038">
    <property type="entry name" value="TRNASYNTHARG"/>
</dbReference>
<comment type="caution">
    <text evidence="15">The sequence shown here is derived from an EMBL/GenBank/DDBJ whole genome shotgun (WGS) entry which is preliminary data.</text>
</comment>
<evidence type="ECO:0000256" key="6">
    <source>
        <dbReference type="ARBA" id="ARBA00022840"/>
    </source>
</evidence>
<evidence type="ECO:0000313" key="15">
    <source>
        <dbReference type="EMBL" id="TDP87014.1"/>
    </source>
</evidence>
<sequence length="583" mass="63813">MNVFQVFGDRVRSALRGLDLGLSEADLARVTVEPPRDPSHGDVATNAAMVLSKGLGLKPRELADRLAAALGADADVAAVEVAGPGFINLRLAPAFWSGVVAAVLADPDGFGRSTAGGRRRTNVEYVSANPTGPMHVGHCRGAVVGDALANLLAFAGQDVAKEYYINDAGGQVDVLARSAFLRYREALGETVEIPDGLYPGDYLVPVGEALKRDHGDRLLAMDEAEWLPIVKPLAIAMMMDMIRGDLEVLGVRHEVFFSEATLHDRSLKNRSEIDEMIAEFRARDLVYDGRLPPPKGQLPEDWEDREQVLFRASAYGDDIDRPLCKSDGSYTYFAADVAYMRSKYLRGFREMIFILGADHGGYVKRLEAVGKAISGGEAKVVVRLCQLVKLFRAGEPVKMSKRSGSFVTLREVVEEVGRDAVRFMMLMRKNDAPLDFDFVKVKEQSKDNPVFYVQYAHARCASVFRQAAEQAPEIAATDLASADLSKLSDSGELALVKRIAEYPRVVEAAAEAHEPHRIAFYLHDLASELHAHWNRGKENPHLRFVNRDDPSSTGARLALVRAVMIVLASGLAILGVGAPDEMR</sequence>
<dbReference type="SUPFAM" id="SSF47323">
    <property type="entry name" value="Anticodon-binding domain of a subclass of class I aminoacyl-tRNA synthetases"/>
    <property type="match status" value="1"/>
</dbReference>
<dbReference type="SMART" id="SM01016">
    <property type="entry name" value="Arg_tRNA_synt_N"/>
    <property type="match status" value="1"/>
</dbReference>
<evidence type="ECO:0000256" key="11">
    <source>
        <dbReference type="RuleBase" id="RU363038"/>
    </source>
</evidence>
<feature type="domain" description="Arginyl tRNA synthetase N-terminal" evidence="14">
    <location>
        <begin position="1"/>
        <end position="91"/>
    </location>
</feature>
<evidence type="ECO:0000256" key="7">
    <source>
        <dbReference type="ARBA" id="ARBA00022917"/>
    </source>
</evidence>
<evidence type="ECO:0000313" key="16">
    <source>
        <dbReference type="Proteomes" id="UP000294547"/>
    </source>
</evidence>
<evidence type="ECO:0000256" key="9">
    <source>
        <dbReference type="ARBA" id="ARBA00049339"/>
    </source>
</evidence>
<dbReference type="SUPFAM" id="SSF52374">
    <property type="entry name" value="Nucleotidylyl transferase"/>
    <property type="match status" value="1"/>
</dbReference>
<dbReference type="SMART" id="SM00836">
    <property type="entry name" value="DALR_1"/>
    <property type="match status" value="1"/>
</dbReference>
<dbReference type="InterPro" id="IPR014729">
    <property type="entry name" value="Rossmann-like_a/b/a_fold"/>
</dbReference>
<gene>
    <name evidence="10" type="primary">argS</name>
    <name evidence="15" type="ORF">EDD54_0899</name>
</gene>
<keyword evidence="12" id="KW-1133">Transmembrane helix</keyword>
<evidence type="ECO:0000259" key="14">
    <source>
        <dbReference type="SMART" id="SM01016"/>
    </source>
</evidence>
<dbReference type="HAMAP" id="MF_00123">
    <property type="entry name" value="Arg_tRNA_synth"/>
    <property type="match status" value="1"/>
</dbReference>
<dbReference type="InterPro" id="IPR008909">
    <property type="entry name" value="DALR_anticod-bd"/>
</dbReference>
<evidence type="ECO:0000256" key="5">
    <source>
        <dbReference type="ARBA" id="ARBA00022741"/>
    </source>
</evidence>
<dbReference type="GO" id="GO:0004814">
    <property type="term" value="F:arginine-tRNA ligase activity"/>
    <property type="evidence" value="ECO:0007669"/>
    <property type="project" value="UniProtKB-UniRule"/>
</dbReference>
<proteinExistence type="inferred from homology"/>
<dbReference type="SUPFAM" id="SSF55190">
    <property type="entry name" value="Arginyl-tRNA synthetase (ArgRS), N-terminal 'additional' domain"/>
    <property type="match status" value="1"/>
</dbReference>